<evidence type="ECO:0000313" key="6">
    <source>
        <dbReference type="EnsemblMetazoa" id="HelroP155831"/>
    </source>
</evidence>
<dbReference type="RefSeq" id="XP_009019937.1">
    <property type="nucleotide sequence ID" value="XM_009021689.1"/>
</dbReference>
<feature type="region of interest" description="Disordered" evidence="4">
    <location>
        <begin position="1989"/>
        <end position="2036"/>
    </location>
</feature>
<dbReference type="OMA" id="NQCENAD"/>
<dbReference type="HOGENOM" id="CLU_000652_0_0_1"/>
<dbReference type="Proteomes" id="UP000015101">
    <property type="component" value="Unassembled WGS sequence"/>
</dbReference>
<dbReference type="PANTHER" id="PTHR21663">
    <property type="entry name" value="HYPOTHETICAL HEAT DOMAIN-CONTAINING"/>
    <property type="match status" value="1"/>
</dbReference>
<dbReference type="InterPro" id="IPR046837">
    <property type="entry name" value="Laa1/Sip1/HEATR5-like_HEAT"/>
</dbReference>
<keyword evidence="2" id="KW-0677">Repeat</keyword>
<dbReference type="PANTHER" id="PTHR21663:SF0">
    <property type="entry name" value="HEAT REPEAT-CONTAINING PROTEIN 5B"/>
    <property type="match status" value="1"/>
</dbReference>
<feature type="region of interest" description="Disordered" evidence="4">
    <location>
        <begin position="1197"/>
        <end position="1230"/>
    </location>
</feature>
<protein>
    <recommendedName>
        <fullName evidence="3">HEAT repeat-containing protein 5A</fullName>
    </recommendedName>
</protein>
<dbReference type="FunFam" id="1.25.10.10:FF:000098">
    <property type="entry name" value="HEAT repeat-containing protein 5A isoform X2"/>
    <property type="match status" value="1"/>
</dbReference>
<evidence type="ECO:0000256" key="4">
    <source>
        <dbReference type="SAM" id="MobiDB-lite"/>
    </source>
</evidence>
<dbReference type="OrthoDB" id="192608at2759"/>
<dbReference type="GeneID" id="20197481"/>
<feature type="region of interest" description="Disordered" evidence="4">
    <location>
        <begin position="396"/>
        <end position="420"/>
    </location>
</feature>
<feature type="compositionally biased region" description="Polar residues" evidence="4">
    <location>
        <begin position="1640"/>
        <end position="1654"/>
    </location>
</feature>
<feature type="compositionally biased region" description="Polar residues" evidence="4">
    <location>
        <begin position="1095"/>
        <end position="1112"/>
    </location>
</feature>
<evidence type="ECO:0000256" key="1">
    <source>
        <dbReference type="ARBA" id="ARBA00008304"/>
    </source>
</evidence>
<evidence type="ECO:0000313" key="5">
    <source>
        <dbReference type="EMBL" id="ESO02529.1"/>
    </source>
</evidence>
<evidence type="ECO:0000256" key="3">
    <source>
        <dbReference type="ARBA" id="ARBA00070811"/>
    </source>
</evidence>
<dbReference type="SUPFAM" id="SSF48371">
    <property type="entry name" value="ARM repeat"/>
    <property type="match status" value="2"/>
</dbReference>
<dbReference type="Gene3D" id="1.25.10.10">
    <property type="entry name" value="Leucine-rich Repeat Variant"/>
    <property type="match status" value="4"/>
</dbReference>
<dbReference type="Pfam" id="PF20210">
    <property type="entry name" value="Laa1_Sip1_HTR5"/>
    <property type="match status" value="1"/>
</dbReference>
<feature type="region of interest" description="Disordered" evidence="4">
    <location>
        <begin position="1087"/>
        <end position="1112"/>
    </location>
</feature>
<evidence type="ECO:0000256" key="2">
    <source>
        <dbReference type="ARBA" id="ARBA00022737"/>
    </source>
</evidence>
<feature type="compositionally biased region" description="Low complexity" evidence="4">
    <location>
        <begin position="399"/>
        <end position="412"/>
    </location>
</feature>
<dbReference type="EMBL" id="AMQM01000922">
    <property type="status" value="NOT_ANNOTATED_CDS"/>
    <property type="molecule type" value="Genomic_DNA"/>
</dbReference>
<reference evidence="7" key="1">
    <citation type="submission" date="2012-12" db="EMBL/GenBank/DDBJ databases">
        <authorList>
            <person name="Hellsten U."/>
            <person name="Grimwood J."/>
            <person name="Chapman J.A."/>
            <person name="Shapiro H."/>
            <person name="Aerts A."/>
            <person name="Otillar R.P."/>
            <person name="Terry A.Y."/>
            <person name="Boore J.L."/>
            <person name="Simakov O."/>
            <person name="Marletaz F."/>
            <person name="Cho S.-J."/>
            <person name="Edsinger-Gonzales E."/>
            <person name="Havlak P."/>
            <person name="Kuo D.-H."/>
            <person name="Larsson T."/>
            <person name="Lv J."/>
            <person name="Arendt D."/>
            <person name="Savage R."/>
            <person name="Osoegawa K."/>
            <person name="de Jong P."/>
            <person name="Lindberg D.R."/>
            <person name="Seaver E.C."/>
            <person name="Weisblat D.A."/>
            <person name="Putnam N.H."/>
            <person name="Grigoriev I.V."/>
            <person name="Rokhsar D.S."/>
        </authorList>
    </citation>
    <scope>NUCLEOTIDE SEQUENCE</scope>
</reference>
<dbReference type="InterPro" id="IPR011989">
    <property type="entry name" value="ARM-like"/>
</dbReference>
<dbReference type="GO" id="GO:0030139">
    <property type="term" value="C:endocytic vesicle"/>
    <property type="evidence" value="ECO:0000318"/>
    <property type="project" value="GO_Central"/>
</dbReference>
<dbReference type="GO" id="GO:0008104">
    <property type="term" value="P:intracellular protein localization"/>
    <property type="evidence" value="ECO:0000318"/>
    <property type="project" value="GO_Central"/>
</dbReference>
<dbReference type="eggNOG" id="KOG1822">
    <property type="taxonomic scope" value="Eukaryota"/>
</dbReference>
<dbReference type="KEGG" id="hro:HELRODRAFT_155831"/>
<dbReference type="GO" id="GO:0005829">
    <property type="term" value="C:cytosol"/>
    <property type="evidence" value="ECO:0007669"/>
    <property type="project" value="GOC"/>
</dbReference>
<dbReference type="EMBL" id="KB096742">
    <property type="protein sequence ID" value="ESO02529.1"/>
    <property type="molecule type" value="Genomic_DNA"/>
</dbReference>
<feature type="compositionally biased region" description="Polar residues" evidence="4">
    <location>
        <begin position="1989"/>
        <end position="2024"/>
    </location>
</feature>
<accession>T1ELN1</accession>
<dbReference type="GO" id="GO:0042147">
    <property type="term" value="P:retrograde transport, endosome to Golgi"/>
    <property type="evidence" value="ECO:0000318"/>
    <property type="project" value="GO_Central"/>
</dbReference>
<keyword evidence="7" id="KW-1185">Reference proteome</keyword>
<reference evidence="6" key="3">
    <citation type="submission" date="2015-06" db="UniProtKB">
        <authorList>
            <consortium name="EnsemblMetazoa"/>
        </authorList>
    </citation>
    <scope>IDENTIFICATION</scope>
</reference>
<dbReference type="InterPro" id="IPR040108">
    <property type="entry name" value="Laa1/Sip1/HEATR5"/>
</dbReference>
<feature type="compositionally biased region" description="Acidic residues" evidence="4">
    <location>
        <begin position="1207"/>
        <end position="1217"/>
    </location>
</feature>
<gene>
    <name evidence="6" type="primary">20197481</name>
    <name evidence="5" type="ORF">HELRODRAFT_155831</name>
</gene>
<evidence type="ECO:0000313" key="7">
    <source>
        <dbReference type="Proteomes" id="UP000015101"/>
    </source>
</evidence>
<dbReference type="Pfam" id="PF25468">
    <property type="entry name" value="HEAT_HEATR5A"/>
    <property type="match status" value="1"/>
</dbReference>
<dbReference type="InParanoid" id="T1ELN1"/>
<organism evidence="6 7">
    <name type="scientific">Helobdella robusta</name>
    <name type="common">Californian leech</name>
    <dbReference type="NCBI Taxonomy" id="6412"/>
    <lineage>
        <taxon>Eukaryota</taxon>
        <taxon>Metazoa</taxon>
        <taxon>Spiralia</taxon>
        <taxon>Lophotrochozoa</taxon>
        <taxon>Annelida</taxon>
        <taxon>Clitellata</taxon>
        <taxon>Hirudinea</taxon>
        <taxon>Rhynchobdellida</taxon>
        <taxon>Glossiphoniidae</taxon>
        <taxon>Helobdella</taxon>
    </lineage>
</organism>
<comment type="similarity">
    <text evidence="1">Belongs to the HEATR5 family.</text>
</comment>
<feature type="compositionally biased region" description="Basic and acidic residues" evidence="4">
    <location>
        <begin position="1658"/>
        <end position="1672"/>
    </location>
</feature>
<dbReference type="EnsemblMetazoa" id="HelroT155831">
    <property type="protein sequence ID" value="HelroP155831"/>
    <property type="gene ID" value="HelroG155831"/>
</dbReference>
<feature type="region of interest" description="Disordered" evidence="4">
    <location>
        <begin position="1636"/>
        <end position="1673"/>
    </location>
</feature>
<dbReference type="STRING" id="6412.T1ELN1"/>
<dbReference type="FunCoup" id="T1ELN1">
    <property type="interactions" value="1580"/>
</dbReference>
<dbReference type="GO" id="GO:0006897">
    <property type="term" value="P:endocytosis"/>
    <property type="evidence" value="ECO:0000318"/>
    <property type="project" value="GO_Central"/>
</dbReference>
<dbReference type="InterPro" id="IPR016024">
    <property type="entry name" value="ARM-type_fold"/>
</dbReference>
<name>T1ELN1_HELRO</name>
<dbReference type="CTD" id="20197481"/>
<sequence length="2036" mass="224218">MELAHSLLLNEEALSKIPEPKRPVFIFEWLRFLDKVLVAAQKSDIKESQQKLIIQLSNEITENRGPPIRKLIASCLATIFSVGDTSALFEMINKCNDIIRNKDDSPLYLPTKLGAITCIGEMYERLGRMVGRSYEETINLLIKALKNAESHGRCEIMITLRKVVIGLGSAGSNCYKDIYKAAKNCLTERSLPVRSAAAACLIQMIEECPFIYTSEMDNITSLCFRAMDSANYEVRCDVAQLLGSIMAASLLSQNSKIAGTNSKGKQVKLDDILAMMGSGFMRGGSSFLKGGEQKGGSNINRDIRVGVTHAYVEFCRRMGPQWLERNLSTFLNHLFSLVSNPRNTSYHIDAVYARKCINFILRSVLGSLLAEKAQVGAARELCLVVVKQINLTADMGDDPQQQQQQQQPQQQQTSSSSTDAPNAHHILICALQELGSLVQGLGTSAATLVVEPSNGIIEPVVSVLVHPSPPARLAAAWCLRSIAIALPSQMTILIDRCMNRMQHLKSSMEAISGYSFALAALLGGVNQTPLRIPHVKGKQIFSLAEDLLRTASQNSRLSLQRTQSGWLLMGALMALGPSVVKSHLPRLLLLWRNAFPRSTKELESEKLRGDAFTWQVTLEGRAGALAAMHSFLFFCPELVTDDITKRLLPSLECALTMIVQIASVVKVYGAHLKASAATVRLRLYDVLSNLSPDLYETSFNSLLRELVAEFTLTDNPANTTTSRLRTLCHADDSIILGSRLQETDHRVIEDQVMNWEAGSFVGMDWFCANSASGSGALEHDPTCIYLPCLPGEHIPGPLPLGVSVIDSSVRLFGIAFPRVAFKHRLQMLEHFSECIRQAKSTRQQAVQINIFTAVLHALKNLAESKTGFGNAEVRRAAVDLVLEVLKTARDVVTRTGHSLALGCLHRYVGGMGAGQHLNTSVSILLALAQDQSSPVVQVWALHALALIADSGGPMFRTFVEPTLSLVLQLLLSVPLSNVDVHQCLGKCLAALITTIGPELHGNVSGPIATARLYCLVCCAIMQDHSDSIVQSEAISCLQQLHLFASRHVNLTTLVPHLCETLSSKHLVLRRAVVSCLRQLVQREAREVSEHANQMRAESNTNNPGARTQLASRSRANKVFAPSPISSHDHTHALDVAEVGLEAALFSLMDRDHDEKLKSDAKDVVISLLQTLVSDNLAGWLGLVKDVLQSSATAAASALSASGKNRDDDEDEDEDEDVNIQSVNPDTSKRHQVSSKWQTKVFAIECLMKIVNACEDVEAHFNLKEAKSLVMKGQGDYLVLHLSELVRMAFIAATSDSDKLRLAGLSCLQEIICKFSKIPEPEFPGHVILEQYQAQVGAALRPAFTPETAPDVTAGACEVCSTWIGSGVAHDLNDLRRVHQLLVSSLTKLDTTKDSCLLYSESSLTMEKLSVLKSWAEVSKEFGEFAGNGVGNSGVGGAQESLLSLVEMEIKMLSRHWMAMLRDYALLSLPSEYANQLPAEGGAFYLHDTMDTSRPYYKKSWPPILYAACLWLNQVGFTNSIKVWSDEAASDELMLLGWTIKRRFMLIDFICYWSICTEAMCNPTSVQTLETINMCLKSLSVLLDDQWVAERVAADLQLSIELLNVLHRLLLTRDSTECFHLVIDLVRKIVKSHRDSKSATESHWQQENPSLDGNSETTKPNENETKTDSKSPPDEIIPGKSLVFATLEVCLCVLVRHIPSLNPAIPSLSSSTSSLSSAILFFKQTSFGAPTVDLFIWHLKVPLRYLLNDDTRMMIPSLVATVLRALKEVCTHPTSKHPSVRQHWASLLQSTLYTLLSCSIDDGILILAATIFFITCPPNVVTHPEIMEPSMSLFKRAIDSQDKDLKLKAVKSVVSIVQRSDVGLSHEFIRTLGPPIFNYLVQSEKSFMSKDEINIHIEGAKFLECMVVVADDYDDHRVLLLTPVIPVMVSMLNDETSTTTTSSSSTSLSTKLHDVVLQKLIDIATQFRSQFQTVIQKLPVQRSKLEMALQTRNRQKASATTSSNAGDGGATSRQHLMQQQNTQPSIRLKMDFSNFGK</sequence>
<reference evidence="5 7" key="2">
    <citation type="journal article" date="2013" name="Nature">
        <title>Insights into bilaterian evolution from three spiralian genomes.</title>
        <authorList>
            <person name="Simakov O."/>
            <person name="Marletaz F."/>
            <person name="Cho S.J."/>
            <person name="Edsinger-Gonzales E."/>
            <person name="Havlak P."/>
            <person name="Hellsten U."/>
            <person name="Kuo D.H."/>
            <person name="Larsson T."/>
            <person name="Lv J."/>
            <person name="Arendt D."/>
            <person name="Savage R."/>
            <person name="Osoegawa K."/>
            <person name="de Jong P."/>
            <person name="Grimwood J."/>
            <person name="Chapman J.A."/>
            <person name="Shapiro H."/>
            <person name="Aerts A."/>
            <person name="Otillar R.P."/>
            <person name="Terry A.Y."/>
            <person name="Boore J.L."/>
            <person name="Grigoriev I.V."/>
            <person name="Lindberg D.R."/>
            <person name="Seaver E.C."/>
            <person name="Weisblat D.A."/>
            <person name="Putnam N.H."/>
            <person name="Rokhsar D.S."/>
        </authorList>
    </citation>
    <scope>NUCLEOTIDE SEQUENCE</scope>
</reference>
<dbReference type="GO" id="GO:0005794">
    <property type="term" value="C:Golgi apparatus"/>
    <property type="evidence" value="ECO:0000318"/>
    <property type="project" value="GO_Central"/>
</dbReference>
<proteinExistence type="inferred from homology"/>